<keyword evidence="4" id="KW-0997">Cell inner membrane</keyword>
<comment type="similarity">
    <text evidence="8">Belongs to the TRAP transporter small permease family.</text>
</comment>
<evidence type="ECO:0000256" key="9">
    <source>
        <dbReference type="SAM" id="Phobius"/>
    </source>
</evidence>
<gene>
    <name evidence="11" type="ordered locus">Spith_1650</name>
</gene>
<name>G0GBA2_WINT7</name>
<evidence type="ECO:0000256" key="4">
    <source>
        <dbReference type="ARBA" id="ARBA00022519"/>
    </source>
</evidence>
<evidence type="ECO:0000256" key="5">
    <source>
        <dbReference type="ARBA" id="ARBA00022692"/>
    </source>
</evidence>
<dbReference type="PANTHER" id="PTHR35011">
    <property type="entry name" value="2,3-DIKETO-L-GULONATE TRAP TRANSPORTER SMALL PERMEASE PROTEIN YIAM"/>
    <property type="match status" value="1"/>
</dbReference>
<protein>
    <submittedName>
        <fullName evidence="11">Tripartite ATP-independent periplasmic transporter DctQ component</fullName>
    </submittedName>
</protein>
<dbReference type="HOGENOM" id="CLU_086356_9_4_12"/>
<keyword evidence="12" id="KW-1185">Reference proteome</keyword>
<dbReference type="GO" id="GO:0022857">
    <property type="term" value="F:transmembrane transporter activity"/>
    <property type="evidence" value="ECO:0007669"/>
    <property type="project" value="TreeGrafter"/>
</dbReference>
<evidence type="ECO:0000259" key="10">
    <source>
        <dbReference type="Pfam" id="PF04290"/>
    </source>
</evidence>
<feature type="transmembrane region" description="Helical" evidence="9">
    <location>
        <begin position="55"/>
        <end position="71"/>
    </location>
</feature>
<evidence type="ECO:0000256" key="3">
    <source>
        <dbReference type="ARBA" id="ARBA00022475"/>
    </source>
</evidence>
<evidence type="ECO:0000256" key="2">
    <source>
        <dbReference type="ARBA" id="ARBA00022448"/>
    </source>
</evidence>
<comment type="subcellular location">
    <subcellularLocation>
        <location evidence="1">Cell inner membrane</location>
        <topology evidence="1">Multi-pass membrane protein</topology>
    </subcellularLocation>
</comment>
<dbReference type="InterPro" id="IPR055348">
    <property type="entry name" value="DctQ"/>
</dbReference>
<evidence type="ECO:0000313" key="11">
    <source>
        <dbReference type="EMBL" id="AEJ61911.1"/>
    </source>
</evidence>
<dbReference type="Proteomes" id="UP000007254">
    <property type="component" value="Chromosome"/>
</dbReference>
<organism evidence="11 12">
    <name type="scientific">Winmispira thermophila (strain ATCC 700085 / DSM 6578 / Z-1203)</name>
    <name type="common">Spirochaeta thermophila</name>
    <dbReference type="NCBI Taxonomy" id="869211"/>
    <lineage>
        <taxon>Bacteria</taxon>
        <taxon>Pseudomonadati</taxon>
        <taxon>Spirochaetota</taxon>
        <taxon>Spirochaetia</taxon>
        <taxon>Winmispirales</taxon>
        <taxon>Winmispiraceae</taxon>
        <taxon>Winmispira</taxon>
    </lineage>
</organism>
<dbReference type="GO" id="GO:0005886">
    <property type="term" value="C:plasma membrane"/>
    <property type="evidence" value="ECO:0007669"/>
    <property type="project" value="UniProtKB-SubCell"/>
</dbReference>
<dbReference type="EMBL" id="CP002903">
    <property type="protein sequence ID" value="AEJ61911.1"/>
    <property type="molecule type" value="Genomic_DNA"/>
</dbReference>
<keyword evidence="6 9" id="KW-1133">Transmembrane helix</keyword>
<feature type="transmembrane region" description="Helical" evidence="9">
    <location>
        <begin position="92"/>
        <end position="112"/>
    </location>
</feature>
<dbReference type="Pfam" id="PF04290">
    <property type="entry name" value="DctQ"/>
    <property type="match status" value="1"/>
</dbReference>
<dbReference type="AlphaFoldDB" id="G0GBA2"/>
<feature type="domain" description="Tripartite ATP-independent periplasmic transporters DctQ component" evidence="10">
    <location>
        <begin position="29"/>
        <end position="159"/>
    </location>
</feature>
<accession>G0GBA2</accession>
<keyword evidence="7 9" id="KW-0472">Membrane</keyword>
<evidence type="ECO:0000313" key="12">
    <source>
        <dbReference type="Proteomes" id="UP000007254"/>
    </source>
</evidence>
<proteinExistence type="inferred from homology"/>
<feature type="transmembrane region" description="Helical" evidence="9">
    <location>
        <begin position="132"/>
        <end position="153"/>
    </location>
</feature>
<keyword evidence="3" id="KW-1003">Cell membrane</keyword>
<dbReference type="PANTHER" id="PTHR35011:SF2">
    <property type="entry name" value="2,3-DIKETO-L-GULONATE TRAP TRANSPORTER SMALL PERMEASE PROTEIN YIAM"/>
    <property type="match status" value="1"/>
</dbReference>
<keyword evidence="2" id="KW-0813">Transport</keyword>
<evidence type="ECO:0000256" key="8">
    <source>
        <dbReference type="ARBA" id="ARBA00038436"/>
    </source>
</evidence>
<dbReference type="STRING" id="869211.Spith_1650"/>
<evidence type="ECO:0000256" key="7">
    <source>
        <dbReference type="ARBA" id="ARBA00023136"/>
    </source>
</evidence>
<dbReference type="GO" id="GO:0015740">
    <property type="term" value="P:C4-dicarboxylate transport"/>
    <property type="evidence" value="ECO:0007669"/>
    <property type="project" value="TreeGrafter"/>
</dbReference>
<feature type="transmembrane region" description="Helical" evidence="9">
    <location>
        <begin position="20"/>
        <end position="43"/>
    </location>
</feature>
<evidence type="ECO:0000256" key="6">
    <source>
        <dbReference type="ARBA" id="ARBA00022989"/>
    </source>
</evidence>
<sequence>MKILGFVQKAGDLLEEILRIIATFTLGGIALIINVGVISRYILKTSLPWSTELPELLLVLTVLLAAAPAIRKHMFTKVEFFISIWPTSIQKVVSLLSAILILVFLVFCVVASEELVRKAVITKTITPALAIPMSLVYTVFQLGFLLVLLFLFLRLLDLFLSKVIIYYLPPESIL</sequence>
<dbReference type="InterPro" id="IPR007387">
    <property type="entry name" value="TRAP_DctQ"/>
</dbReference>
<dbReference type="KEGG" id="stq:Spith_1650"/>
<reference evidence="11 12" key="1">
    <citation type="submission" date="2011-06" db="EMBL/GenBank/DDBJ databases">
        <title>The complete genome of Spirochaeta thermophila DSM 6578.</title>
        <authorList>
            <consortium name="US DOE Joint Genome Institute (JGI-PGF)"/>
            <person name="Lucas S."/>
            <person name="Lapidus A."/>
            <person name="Bruce D."/>
            <person name="Goodwin L."/>
            <person name="Pitluck S."/>
            <person name="Peters L."/>
            <person name="Kyrpides N."/>
            <person name="Mavromatis K."/>
            <person name="Ivanova N."/>
            <person name="Mikailova N."/>
            <person name="Pagani I."/>
            <person name="Chertkov O."/>
            <person name="Detter J.C."/>
            <person name="Tapia R."/>
            <person name="Han C."/>
            <person name="Land M."/>
            <person name="Hauser L."/>
            <person name="Markowitz V."/>
            <person name="Cheng J.-F."/>
            <person name="Hugenholtz P."/>
            <person name="Woyke T."/>
            <person name="Wu D."/>
            <person name="Spring S."/>
            <person name="Merkhoffer B."/>
            <person name="Schneider S."/>
            <person name="Klenk H.-P."/>
            <person name="Eisen J.A."/>
        </authorList>
    </citation>
    <scope>NUCLEOTIDE SEQUENCE [LARGE SCALE GENOMIC DNA]</scope>
    <source>
        <strain evidence="12">ATCC 700085 / DSM 6578 / Z-1203</strain>
    </source>
</reference>
<evidence type="ECO:0000256" key="1">
    <source>
        <dbReference type="ARBA" id="ARBA00004429"/>
    </source>
</evidence>
<keyword evidence="5 9" id="KW-0812">Transmembrane</keyword>